<evidence type="ECO:0000313" key="3">
    <source>
        <dbReference type="Proteomes" id="UP000269544"/>
    </source>
</evidence>
<dbReference type="KEGG" id="piv:NCTC13079_00473"/>
<protein>
    <submittedName>
        <fullName evidence="2">Uncharacterized protein</fullName>
    </submittedName>
</protein>
<sequence length="166" mass="18704">MRNNAVLFIVVHALNILMVSAFLILLHFAPPLERLFYGSMVFRLAIALLLFAPYVAAGKFFSKSPVTDTIALWIVPAILWALLLGIAYFGGGGETFLRGPFRSLWRLPADTLMLPQIAAIRLLRLVPKPAVYAAFCVLPQTAALFVAAVDDLRYQRRKRQRIREKY</sequence>
<feature type="transmembrane region" description="Helical" evidence="1">
    <location>
        <begin position="35"/>
        <end position="57"/>
    </location>
</feature>
<keyword evidence="1" id="KW-1133">Transmembrane helix</keyword>
<dbReference type="OrthoDB" id="1697023at2"/>
<accession>A0A448V0N0</accession>
<keyword evidence="3" id="KW-1185">Reference proteome</keyword>
<dbReference type="AlphaFoldDB" id="A0A448V0N0"/>
<dbReference type="EMBL" id="LR134523">
    <property type="protein sequence ID" value="VEJ35036.1"/>
    <property type="molecule type" value="Genomic_DNA"/>
</dbReference>
<dbReference type="Proteomes" id="UP000269544">
    <property type="component" value="Chromosome"/>
</dbReference>
<keyword evidence="1" id="KW-0812">Transmembrane</keyword>
<keyword evidence="1" id="KW-0472">Membrane</keyword>
<proteinExistence type="predicted"/>
<organism evidence="2 3">
    <name type="scientific">Aedoeadaptatus ivorii</name>
    <dbReference type="NCBI Taxonomy" id="54006"/>
    <lineage>
        <taxon>Bacteria</taxon>
        <taxon>Bacillati</taxon>
        <taxon>Bacillota</taxon>
        <taxon>Tissierellia</taxon>
        <taxon>Tissierellales</taxon>
        <taxon>Peptoniphilaceae</taxon>
        <taxon>Aedoeadaptatus</taxon>
    </lineage>
</organism>
<reference evidence="2 3" key="1">
    <citation type="submission" date="2018-12" db="EMBL/GenBank/DDBJ databases">
        <authorList>
            <consortium name="Pathogen Informatics"/>
        </authorList>
    </citation>
    <scope>NUCLEOTIDE SEQUENCE [LARGE SCALE GENOMIC DNA]</scope>
    <source>
        <strain evidence="2 3">NCTC13079</strain>
    </source>
</reference>
<name>A0A448V0N0_9FIRM</name>
<feature type="transmembrane region" description="Helical" evidence="1">
    <location>
        <begin position="69"/>
        <end position="90"/>
    </location>
</feature>
<feature type="transmembrane region" description="Helical" evidence="1">
    <location>
        <begin position="130"/>
        <end position="149"/>
    </location>
</feature>
<evidence type="ECO:0000313" key="2">
    <source>
        <dbReference type="EMBL" id="VEJ35036.1"/>
    </source>
</evidence>
<dbReference type="RefSeq" id="WP_126464899.1">
    <property type="nucleotide sequence ID" value="NZ_LR134523.1"/>
</dbReference>
<gene>
    <name evidence="2" type="ORF">NCTC13079_00473</name>
</gene>
<feature type="transmembrane region" description="Helical" evidence="1">
    <location>
        <begin position="7"/>
        <end position="29"/>
    </location>
</feature>
<evidence type="ECO:0000256" key="1">
    <source>
        <dbReference type="SAM" id="Phobius"/>
    </source>
</evidence>